<sequence>MPKCSLSFRQVPSDKVAAMKNLASWSAARLARLGIIAATFGVALTFSQATASADSTRYAAIALSASTGETGAAWNYPSAVEAVDAAVGACNSRVPVVHHPPTGSSGPYTTGGDCAWQIWTPSGYCVALVQSTNYDAKTESWGSVEYTTGSGRTREEATYNAIQIGTGYRTQILESVCQD</sequence>
<organism evidence="3 4">
    <name type="scientific">Nocardia amikacinitolerans</name>
    <dbReference type="NCBI Taxonomy" id="756689"/>
    <lineage>
        <taxon>Bacteria</taxon>
        <taxon>Bacillati</taxon>
        <taxon>Actinomycetota</taxon>
        <taxon>Actinomycetes</taxon>
        <taxon>Mycobacteriales</taxon>
        <taxon>Nocardiaceae</taxon>
        <taxon>Nocardia</taxon>
    </lineage>
</organism>
<reference evidence="3 4" key="1">
    <citation type="submission" date="2017-09" db="EMBL/GenBank/DDBJ databases">
        <authorList>
            <person name="Ehlers B."/>
            <person name="Leendertz F.H."/>
        </authorList>
    </citation>
    <scope>NUCLEOTIDE SEQUENCE [LARGE SCALE GENOMIC DNA]</scope>
    <source>
        <strain evidence="3 4">DSM 45537</strain>
    </source>
</reference>
<evidence type="ECO:0000256" key="1">
    <source>
        <dbReference type="ARBA" id="ARBA00023157"/>
    </source>
</evidence>
<proteinExistence type="predicted"/>
<gene>
    <name evidence="3" type="ORF">SAMN04244553_4450</name>
</gene>
<dbReference type="Pfam" id="PF13827">
    <property type="entry name" value="DUF4189"/>
    <property type="match status" value="1"/>
</dbReference>
<protein>
    <recommendedName>
        <fullName evidence="2">CUB domain-containing protein</fullName>
    </recommendedName>
</protein>
<name>A0A285LST2_9NOCA</name>
<keyword evidence="4" id="KW-1185">Reference proteome</keyword>
<accession>A0A285LST2</accession>
<dbReference type="PROSITE" id="PS01180">
    <property type="entry name" value="CUB"/>
    <property type="match status" value="1"/>
</dbReference>
<dbReference type="AlphaFoldDB" id="A0A285LST2"/>
<feature type="domain" description="CUB" evidence="2">
    <location>
        <begin position="90"/>
        <end position="179"/>
    </location>
</feature>
<dbReference type="InterPro" id="IPR025240">
    <property type="entry name" value="DUF4189"/>
</dbReference>
<dbReference type="EMBL" id="OBEG01000004">
    <property type="protein sequence ID" value="SNY87503.1"/>
    <property type="molecule type" value="Genomic_DNA"/>
</dbReference>
<dbReference type="InterPro" id="IPR000859">
    <property type="entry name" value="CUB_dom"/>
</dbReference>
<evidence type="ECO:0000259" key="2">
    <source>
        <dbReference type="PROSITE" id="PS01180"/>
    </source>
</evidence>
<keyword evidence="1" id="KW-1015">Disulfide bond</keyword>
<dbReference type="OrthoDB" id="9882396at2"/>
<evidence type="ECO:0000313" key="4">
    <source>
        <dbReference type="Proteomes" id="UP000219565"/>
    </source>
</evidence>
<dbReference type="Proteomes" id="UP000219565">
    <property type="component" value="Unassembled WGS sequence"/>
</dbReference>
<evidence type="ECO:0000313" key="3">
    <source>
        <dbReference type="EMBL" id="SNY87503.1"/>
    </source>
</evidence>